<accession>A0A8S9R2C3</accession>
<feature type="compositionally biased region" description="Acidic residues" evidence="1">
    <location>
        <begin position="10"/>
        <end position="22"/>
    </location>
</feature>
<dbReference type="EMBL" id="QGKX02000996">
    <property type="protein sequence ID" value="KAF3559324.1"/>
    <property type="molecule type" value="Genomic_DNA"/>
</dbReference>
<comment type="caution">
    <text evidence="2">The sequence shown here is derived from an EMBL/GenBank/DDBJ whole genome shotgun (WGS) entry which is preliminary data.</text>
</comment>
<organism evidence="2 3">
    <name type="scientific">Brassica cretica</name>
    <name type="common">Mustard</name>
    <dbReference type="NCBI Taxonomy" id="69181"/>
    <lineage>
        <taxon>Eukaryota</taxon>
        <taxon>Viridiplantae</taxon>
        <taxon>Streptophyta</taxon>
        <taxon>Embryophyta</taxon>
        <taxon>Tracheophyta</taxon>
        <taxon>Spermatophyta</taxon>
        <taxon>Magnoliopsida</taxon>
        <taxon>eudicotyledons</taxon>
        <taxon>Gunneridae</taxon>
        <taxon>Pentapetalae</taxon>
        <taxon>rosids</taxon>
        <taxon>malvids</taxon>
        <taxon>Brassicales</taxon>
        <taxon>Brassicaceae</taxon>
        <taxon>Brassiceae</taxon>
        <taxon>Brassica</taxon>
    </lineage>
</organism>
<evidence type="ECO:0000256" key="1">
    <source>
        <dbReference type="SAM" id="MobiDB-lite"/>
    </source>
</evidence>
<evidence type="ECO:0000313" key="3">
    <source>
        <dbReference type="Proteomes" id="UP000712600"/>
    </source>
</evidence>
<proteinExistence type="predicted"/>
<feature type="region of interest" description="Disordered" evidence="1">
    <location>
        <begin position="1"/>
        <end position="23"/>
    </location>
</feature>
<sequence length="83" mass="9524">MQGEKKSPEEELEGSSDNEYEDVKERLRKLREGLSVGEDRMKIMAATEATGKFVGDILRHGFPKRQLMAFFVTRALMQVYISL</sequence>
<gene>
    <name evidence="2" type="ORF">F2Q69_00013942</name>
</gene>
<reference evidence="2" key="1">
    <citation type="submission" date="2019-12" db="EMBL/GenBank/DDBJ databases">
        <title>Genome sequencing and annotation of Brassica cretica.</title>
        <authorList>
            <person name="Studholme D.J."/>
            <person name="Sarris P."/>
        </authorList>
    </citation>
    <scope>NUCLEOTIDE SEQUENCE</scope>
    <source>
        <strain evidence="2">PFS-109/04</strain>
        <tissue evidence="2">Leaf</tissue>
    </source>
</reference>
<evidence type="ECO:0000313" key="2">
    <source>
        <dbReference type="EMBL" id="KAF3559324.1"/>
    </source>
</evidence>
<name>A0A8S9R2C3_BRACR</name>
<dbReference type="Proteomes" id="UP000712600">
    <property type="component" value="Unassembled WGS sequence"/>
</dbReference>
<protein>
    <submittedName>
        <fullName evidence="2">Uncharacterized protein</fullName>
    </submittedName>
</protein>
<dbReference type="AlphaFoldDB" id="A0A8S9R2C3"/>